<dbReference type="AlphaFoldDB" id="A0AAN9QN30"/>
<evidence type="ECO:0000313" key="1">
    <source>
        <dbReference type="EMBL" id="KAK7337278.1"/>
    </source>
</evidence>
<accession>A0AAN9QN30</accession>
<protein>
    <submittedName>
        <fullName evidence="1">Uncharacterized protein</fullName>
    </submittedName>
</protein>
<sequence>MLSPSILELKETKCKINGNINLDLKPWQLQILATDFNQNNDKLIFCIAYYCNLYPSLNNLSFHHAHNCNLNPTMIIPPARIGHEPLFSFFHFHKTLSNNEVAVQKSVSQNSDPRLG</sequence>
<proteinExistence type="predicted"/>
<dbReference type="EMBL" id="JAYMYQ010000004">
    <property type="protein sequence ID" value="KAK7337278.1"/>
    <property type="molecule type" value="Genomic_DNA"/>
</dbReference>
<evidence type="ECO:0000313" key="2">
    <source>
        <dbReference type="Proteomes" id="UP001367508"/>
    </source>
</evidence>
<gene>
    <name evidence="1" type="ORF">VNO77_17843</name>
</gene>
<comment type="caution">
    <text evidence="1">The sequence shown here is derived from an EMBL/GenBank/DDBJ whole genome shotgun (WGS) entry which is preliminary data.</text>
</comment>
<name>A0AAN9QN30_CANGL</name>
<organism evidence="1 2">
    <name type="scientific">Canavalia gladiata</name>
    <name type="common">Sword bean</name>
    <name type="synonym">Dolichos gladiatus</name>
    <dbReference type="NCBI Taxonomy" id="3824"/>
    <lineage>
        <taxon>Eukaryota</taxon>
        <taxon>Viridiplantae</taxon>
        <taxon>Streptophyta</taxon>
        <taxon>Embryophyta</taxon>
        <taxon>Tracheophyta</taxon>
        <taxon>Spermatophyta</taxon>
        <taxon>Magnoliopsida</taxon>
        <taxon>eudicotyledons</taxon>
        <taxon>Gunneridae</taxon>
        <taxon>Pentapetalae</taxon>
        <taxon>rosids</taxon>
        <taxon>fabids</taxon>
        <taxon>Fabales</taxon>
        <taxon>Fabaceae</taxon>
        <taxon>Papilionoideae</taxon>
        <taxon>50 kb inversion clade</taxon>
        <taxon>NPAAA clade</taxon>
        <taxon>indigoferoid/millettioid clade</taxon>
        <taxon>Phaseoleae</taxon>
        <taxon>Canavalia</taxon>
    </lineage>
</organism>
<dbReference type="Proteomes" id="UP001367508">
    <property type="component" value="Unassembled WGS sequence"/>
</dbReference>
<reference evidence="1 2" key="1">
    <citation type="submission" date="2024-01" db="EMBL/GenBank/DDBJ databases">
        <title>The genomes of 5 underutilized Papilionoideae crops provide insights into root nodulation and disease resistanc.</title>
        <authorList>
            <person name="Jiang F."/>
        </authorList>
    </citation>
    <scope>NUCLEOTIDE SEQUENCE [LARGE SCALE GENOMIC DNA]</scope>
    <source>
        <strain evidence="1">LVBAO_FW01</strain>
        <tissue evidence="1">Leaves</tissue>
    </source>
</reference>
<keyword evidence="2" id="KW-1185">Reference proteome</keyword>